<dbReference type="AlphaFoldDB" id="W4K1T2"/>
<keyword evidence="3" id="KW-1185">Reference proteome</keyword>
<dbReference type="EMBL" id="KI925461">
    <property type="protein sequence ID" value="ETW79285.1"/>
    <property type="molecule type" value="Genomic_DNA"/>
</dbReference>
<sequence length="149" mass="16038">MEELRVRRAEAILSAGRAWQKGNTKNKGGEVAMFYAEQARELQEQVRKEALVAARSRVEAKTVTTAVGTTVDLHGTTVAEAITIAKEVLTEHGATSAQPIKFITGRGNHSVNRVGVLAPAIKMALLEDGWNVSTFDAGIVVRGRAFGRP</sequence>
<dbReference type="OrthoDB" id="3231855at2759"/>
<dbReference type="InterPro" id="IPR052772">
    <property type="entry name" value="Endo/PolyKinase_Domain-Protein"/>
</dbReference>
<dbReference type="RefSeq" id="XP_009549530.1">
    <property type="nucleotide sequence ID" value="XM_009551235.1"/>
</dbReference>
<evidence type="ECO:0000313" key="3">
    <source>
        <dbReference type="Proteomes" id="UP000030671"/>
    </source>
</evidence>
<dbReference type="GO" id="GO:0004519">
    <property type="term" value="F:endonuclease activity"/>
    <property type="evidence" value="ECO:0007669"/>
    <property type="project" value="TreeGrafter"/>
</dbReference>
<dbReference type="GeneID" id="20677836"/>
<dbReference type="PANTHER" id="PTHR46535:SF1">
    <property type="entry name" value="NEDD4-BINDING PROTEIN 2"/>
    <property type="match status" value="1"/>
</dbReference>
<gene>
    <name evidence="2" type="ORF">HETIRDRAFT_478702</name>
</gene>
<dbReference type="Pfam" id="PF01713">
    <property type="entry name" value="Smr"/>
    <property type="match status" value="1"/>
</dbReference>
<dbReference type="HOGENOM" id="CLU_1938690_0_0_1"/>
<evidence type="ECO:0000259" key="1">
    <source>
        <dbReference type="PROSITE" id="PS50828"/>
    </source>
</evidence>
<dbReference type="GO" id="GO:0005634">
    <property type="term" value="C:nucleus"/>
    <property type="evidence" value="ECO:0007669"/>
    <property type="project" value="TreeGrafter"/>
</dbReference>
<organism evidence="2 3">
    <name type="scientific">Heterobasidion irregulare (strain TC 32-1)</name>
    <dbReference type="NCBI Taxonomy" id="747525"/>
    <lineage>
        <taxon>Eukaryota</taxon>
        <taxon>Fungi</taxon>
        <taxon>Dikarya</taxon>
        <taxon>Basidiomycota</taxon>
        <taxon>Agaricomycotina</taxon>
        <taxon>Agaricomycetes</taxon>
        <taxon>Russulales</taxon>
        <taxon>Bondarzewiaceae</taxon>
        <taxon>Heterobasidion</taxon>
        <taxon>Heterobasidion annosum species complex</taxon>
    </lineage>
</organism>
<dbReference type="PROSITE" id="PS50828">
    <property type="entry name" value="SMR"/>
    <property type="match status" value="1"/>
</dbReference>
<name>W4K1T2_HETIT</name>
<dbReference type="eggNOG" id="KOG2401">
    <property type="taxonomic scope" value="Eukaryota"/>
</dbReference>
<evidence type="ECO:0000313" key="2">
    <source>
        <dbReference type="EMBL" id="ETW79285.1"/>
    </source>
</evidence>
<feature type="domain" description="Smr" evidence="1">
    <location>
        <begin position="71"/>
        <end position="149"/>
    </location>
</feature>
<accession>W4K1T2</accession>
<reference evidence="2 3" key="1">
    <citation type="journal article" date="2012" name="New Phytol.">
        <title>Insight into trade-off between wood decay and parasitism from the genome of a fungal forest pathogen.</title>
        <authorList>
            <person name="Olson A."/>
            <person name="Aerts A."/>
            <person name="Asiegbu F."/>
            <person name="Belbahri L."/>
            <person name="Bouzid O."/>
            <person name="Broberg A."/>
            <person name="Canback B."/>
            <person name="Coutinho P.M."/>
            <person name="Cullen D."/>
            <person name="Dalman K."/>
            <person name="Deflorio G."/>
            <person name="van Diepen L.T."/>
            <person name="Dunand C."/>
            <person name="Duplessis S."/>
            <person name="Durling M."/>
            <person name="Gonthier P."/>
            <person name="Grimwood J."/>
            <person name="Fossdal C.G."/>
            <person name="Hansson D."/>
            <person name="Henrissat B."/>
            <person name="Hietala A."/>
            <person name="Himmelstrand K."/>
            <person name="Hoffmeister D."/>
            <person name="Hogberg N."/>
            <person name="James T.Y."/>
            <person name="Karlsson M."/>
            <person name="Kohler A."/>
            <person name="Kues U."/>
            <person name="Lee Y.H."/>
            <person name="Lin Y.C."/>
            <person name="Lind M."/>
            <person name="Lindquist E."/>
            <person name="Lombard V."/>
            <person name="Lucas S."/>
            <person name="Lunden K."/>
            <person name="Morin E."/>
            <person name="Murat C."/>
            <person name="Park J."/>
            <person name="Raffaello T."/>
            <person name="Rouze P."/>
            <person name="Salamov A."/>
            <person name="Schmutz J."/>
            <person name="Solheim H."/>
            <person name="Stahlberg J."/>
            <person name="Velez H."/>
            <person name="de Vries R.P."/>
            <person name="Wiebenga A."/>
            <person name="Woodward S."/>
            <person name="Yakovlev I."/>
            <person name="Garbelotto M."/>
            <person name="Martin F."/>
            <person name="Grigoriev I.V."/>
            <person name="Stenlid J."/>
        </authorList>
    </citation>
    <scope>NUCLEOTIDE SEQUENCE [LARGE SCALE GENOMIC DNA]</scope>
    <source>
        <strain evidence="2 3">TC 32-1</strain>
    </source>
</reference>
<dbReference type="InParanoid" id="W4K1T2"/>
<proteinExistence type="predicted"/>
<dbReference type="Gene3D" id="3.30.1370.110">
    <property type="match status" value="1"/>
</dbReference>
<dbReference type="InterPro" id="IPR036063">
    <property type="entry name" value="Smr_dom_sf"/>
</dbReference>
<dbReference type="InterPro" id="IPR002625">
    <property type="entry name" value="Smr_dom"/>
</dbReference>
<dbReference type="STRING" id="747525.W4K1T2"/>
<dbReference type="PANTHER" id="PTHR46535">
    <property type="entry name" value="NEDD4-BINDING PROTEIN 2"/>
    <property type="match status" value="1"/>
</dbReference>
<dbReference type="Proteomes" id="UP000030671">
    <property type="component" value="Unassembled WGS sequence"/>
</dbReference>
<dbReference type="KEGG" id="hir:HETIRDRAFT_478702"/>
<protein>
    <recommendedName>
        <fullName evidence="1">Smr domain-containing protein</fullName>
    </recommendedName>
</protein>
<dbReference type="SUPFAM" id="SSF160443">
    <property type="entry name" value="SMR domain-like"/>
    <property type="match status" value="1"/>
</dbReference>